<dbReference type="Proteomes" id="UP000591844">
    <property type="component" value="Unassembled WGS sequence"/>
</dbReference>
<accession>A0A7X5QFV6</accession>
<sequence>MGFFAIDQIAKIGLSSLQVIYYFEKLFITPLCIIEIVKFSLCICEFPTALNEKILFYCYF</sequence>
<name>A0A7X5QFV6_9GAMM</name>
<dbReference type="EMBL" id="PUJW01000015">
    <property type="protein sequence ID" value="NHB93375.1"/>
    <property type="molecule type" value="Genomic_DNA"/>
</dbReference>
<organism evidence="1 2">
    <name type="scientific">Photorhabdus cinerea</name>
    <dbReference type="NCBI Taxonomy" id="471575"/>
    <lineage>
        <taxon>Bacteria</taxon>
        <taxon>Pseudomonadati</taxon>
        <taxon>Pseudomonadota</taxon>
        <taxon>Gammaproteobacteria</taxon>
        <taxon>Enterobacterales</taxon>
        <taxon>Morganellaceae</taxon>
        <taxon>Photorhabdus</taxon>
    </lineage>
</organism>
<proteinExistence type="predicted"/>
<protein>
    <submittedName>
        <fullName evidence="1">Uncharacterized protein</fullName>
    </submittedName>
</protein>
<dbReference type="AlphaFoldDB" id="A0A7X5QFV6"/>
<comment type="caution">
    <text evidence="1">The sequence shown here is derived from an EMBL/GenBank/DDBJ whole genome shotgun (WGS) entry which is preliminary data.</text>
</comment>
<gene>
    <name evidence="1" type="ORF">C5469_15005</name>
</gene>
<keyword evidence="2" id="KW-1185">Reference proteome</keyword>
<evidence type="ECO:0000313" key="2">
    <source>
        <dbReference type="Proteomes" id="UP000591844"/>
    </source>
</evidence>
<evidence type="ECO:0000313" key="1">
    <source>
        <dbReference type="EMBL" id="NHB93375.1"/>
    </source>
</evidence>
<reference evidence="1 2" key="1">
    <citation type="submission" date="2018-02" db="EMBL/GenBank/DDBJ databases">
        <authorList>
            <person name="Machado R.A."/>
        </authorList>
    </citation>
    <scope>NUCLEOTIDE SEQUENCE [LARGE SCALE GENOMIC DNA]</scope>
    <source>
        <strain evidence="1 2">DSM 19724</strain>
    </source>
</reference>